<dbReference type="Gene3D" id="3.40.50.1980">
    <property type="entry name" value="Nitrogenase molybdenum iron protein domain"/>
    <property type="match status" value="2"/>
</dbReference>
<keyword evidence="4" id="KW-0408">Iron</keyword>
<evidence type="ECO:0000256" key="6">
    <source>
        <dbReference type="SAM" id="SignalP"/>
    </source>
</evidence>
<evidence type="ECO:0000256" key="4">
    <source>
        <dbReference type="ARBA" id="ARBA00022496"/>
    </source>
</evidence>
<dbReference type="InterPro" id="IPR002491">
    <property type="entry name" value="ABC_transptr_periplasmic_BD"/>
</dbReference>
<dbReference type="Pfam" id="PF01497">
    <property type="entry name" value="Peripla_BP_2"/>
    <property type="match status" value="1"/>
</dbReference>
<sequence>MVGGGAACLRPSRRAVLTAAGMMLAAGLPVRAAGRLQAGGPQPRLAAIDWAMLETAIAIGHMPVAAAELIRYRQDVAQPEIPAGVTDLGLRGAPNFELLQLIRPDLILSSNYYTRYEDRLAEIAPVLSLPFYIPQEAPLPNVLAALTILADRIGDPAAGQRALQGAEAGFDALAARATTFADRPFCMVNIGDARHMRAFGYDSLFGNVLDRLGLQNAWAEVTQFSFLAPVPIEKLVQMPEARLVIVGEIPAYARRSLSRSILWQHLPAVTEDRVYFVPDGNPFGGVPSALRFGAGLIDALEQGPGQLS</sequence>
<dbReference type="CDD" id="cd01146">
    <property type="entry name" value="FhuD"/>
    <property type="match status" value="1"/>
</dbReference>
<comment type="caution">
    <text evidence="8">The sequence shown here is derived from an EMBL/GenBank/DDBJ whole genome shotgun (WGS) entry which is preliminary data.</text>
</comment>
<dbReference type="PANTHER" id="PTHR30532">
    <property type="entry name" value="IRON III DICITRATE-BINDING PERIPLASMIC PROTEIN"/>
    <property type="match status" value="1"/>
</dbReference>
<feature type="domain" description="Fe/B12 periplasmic-binding" evidence="7">
    <location>
        <begin position="44"/>
        <end position="308"/>
    </location>
</feature>
<dbReference type="InterPro" id="IPR051313">
    <property type="entry name" value="Bact_iron-sidero_bind"/>
</dbReference>
<dbReference type="EMBL" id="JACOQL010000007">
    <property type="protein sequence ID" value="MBC9248482.1"/>
    <property type="molecule type" value="Genomic_DNA"/>
</dbReference>
<keyword evidence="5 6" id="KW-0732">Signal</keyword>
<keyword evidence="4" id="KW-0410">Iron transport</keyword>
<proteinExistence type="inferred from homology"/>
<feature type="chain" id="PRO_5037426072" evidence="6">
    <location>
        <begin position="33"/>
        <end position="308"/>
    </location>
</feature>
<dbReference type="PROSITE" id="PS50983">
    <property type="entry name" value="FE_B12_PBP"/>
    <property type="match status" value="1"/>
</dbReference>
<reference evidence="8" key="1">
    <citation type="submission" date="2020-08" db="EMBL/GenBank/DDBJ databases">
        <title>Paracoccus amoyensis sp. nov., isolated from the surface seawater at coast of Xiamen, Fujian.</title>
        <authorList>
            <person name="Lyu L."/>
        </authorList>
    </citation>
    <scope>NUCLEOTIDE SEQUENCE</scope>
    <source>
        <strain evidence="8">11-3</strain>
    </source>
</reference>
<gene>
    <name evidence="8" type="ORF">H4P12_17615</name>
</gene>
<dbReference type="GO" id="GO:1901678">
    <property type="term" value="P:iron coordination entity transport"/>
    <property type="evidence" value="ECO:0007669"/>
    <property type="project" value="UniProtKB-ARBA"/>
</dbReference>
<evidence type="ECO:0000256" key="3">
    <source>
        <dbReference type="ARBA" id="ARBA00022448"/>
    </source>
</evidence>
<keyword evidence="9" id="KW-1185">Reference proteome</keyword>
<dbReference type="GO" id="GO:0030288">
    <property type="term" value="C:outer membrane-bounded periplasmic space"/>
    <property type="evidence" value="ECO:0007669"/>
    <property type="project" value="TreeGrafter"/>
</dbReference>
<evidence type="ECO:0000313" key="8">
    <source>
        <dbReference type="EMBL" id="MBC9248482.1"/>
    </source>
</evidence>
<dbReference type="RefSeq" id="WP_187794944.1">
    <property type="nucleotide sequence ID" value="NZ_JACOQL010000007.1"/>
</dbReference>
<dbReference type="Proteomes" id="UP000608594">
    <property type="component" value="Unassembled WGS sequence"/>
</dbReference>
<dbReference type="PANTHER" id="PTHR30532:SF1">
    <property type="entry name" value="IRON(3+)-HYDROXAMATE-BINDING PROTEIN FHUD"/>
    <property type="match status" value="1"/>
</dbReference>
<keyword evidence="4" id="KW-0406">Ion transport</keyword>
<evidence type="ECO:0000259" key="7">
    <source>
        <dbReference type="PROSITE" id="PS50983"/>
    </source>
</evidence>
<organism evidence="8 9">
    <name type="scientific">Paracoccus amoyensis</name>
    <dbReference type="NCBI Taxonomy" id="2760093"/>
    <lineage>
        <taxon>Bacteria</taxon>
        <taxon>Pseudomonadati</taxon>
        <taxon>Pseudomonadota</taxon>
        <taxon>Alphaproteobacteria</taxon>
        <taxon>Rhodobacterales</taxon>
        <taxon>Paracoccaceae</taxon>
        <taxon>Paracoccus</taxon>
    </lineage>
</organism>
<comment type="subcellular location">
    <subcellularLocation>
        <location evidence="1">Cell envelope</location>
    </subcellularLocation>
</comment>
<evidence type="ECO:0000313" key="9">
    <source>
        <dbReference type="Proteomes" id="UP000608594"/>
    </source>
</evidence>
<evidence type="ECO:0000256" key="2">
    <source>
        <dbReference type="ARBA" id="ARBA00008814"/>
    </source>
</evidence>
<evidence type="ECO:0000256" key="1">
    <source>
        <dbReference type="ARBA" id="ARBA00004196"/>
    </source>
</evidence>
<accession>A0A926J7M3</accession>
<protein>
    <submittedName>
        <fullName evidence="8">ABC transporter substrate-binding protein</fullName>
    </submittedName>
</protein>
<dbReference type="AlphaFoldDB" id="A0A926J7M3"/>
<dbReference type="SUPFAM" id="SSF53807">
    <property type="entry name" value="Helical backbone' metal receptor"/>
    <property type="match status" value="1"/>
</dbReference>
<comment type="similarity">
    <text evidence="2">Belongs to the bacterial solute-binding protein 8 family.</text>
</comment>
<name>A0A926J7M3_9RHOB</name>
<feature type="signal peptide" evidence="6">
    <location>
        <begin position="1"/>
        <end position="32"/>
    </location>
</feature>
<dbReference type="PRINTS" id="PR01715">
    <property type="entry name" value="FERRIBNDNGPP"/>
</dbReference>
<keyword evidence="3" id="KW-0813">Transport</keyword>
<evidence type="ECO:0000256" key="5">
    <source>
        <dbReference type="ARBA" id="ARBA00022729"/>
    </source>
</evidence>